<name>A0A318H0G1_9BURK</name>
<dbReference type="GO" id="GO:0000455">
    <property type="term" value="P:enzyme-directed rRNA pseudouridine synthesis"/>
    <property type="evidence" value="ECO:0007669"/>
    <property type="project" value="TreeGrafter"/>
</dbReference>
<evidence type="ECO:0000256" key="5">
    <source>
        <dbReference type="ARBA" id="ARBA00036184"/>
    </source>
</evidence>
<evidence type="ECO:0000256" key="2">
    <source>
        <dbReference type="ARBA" id="ARBA00022552"/>
    </source>
</evidence>
<evidence type="ECO:0000259" key="17">
    <source>
        <dbReference type="Pfam" id="PF00849"/>
    </source>
</evidence>
<keyword evidence="4" id="KW-0413">Isomerase</keyword>
<evidence type="ECO:0000256" key="10">
    <source>
        <dbReference type="ARBA" id="ARBA00039988"/>
    </source>
</evidence>
<dbReference type="Proteomes" id="UP000247811">
    <property type="component" value="Unassembled WGS sequence"/>
</dbReference>
<evidence type="ECO:0000256" key="14">
    <source>
        <dbReference type="ARBA" id="ARBA00042883"/>
    </source>
</evidence>
<dbReference type="CDD" id="cd02869">
    <property type="entry name" value="PseudoU_synth_RluA_like"/>
    <property type="match status" value="1"/>
</dbReference>
<dbReference type="OrthoDB" id="9785808at2"/>
<dbReference type="InterPro" id="IPR006224">
    <property type="entry name" value="PsdUridine_synth_RluA-like_CS"/>
</dbReference>
<dbReference type="Gene3D" id="3.30.2350.10">
    <property type="entry name" value="Pseudouridine synthase"/>
    <property type="match status" value="1"/>
</dbReference>
<dbReference type="InterPro" id="IPR020103">
    <property type="entry name" value="PsdUridine_synth_cat_dom_sf"/>
</dbReference>
<dbReference type="PANTHER" id="PTHR21600:SF91">
    <property type="entry name" value="DUAL-SPECIFICITY RNA PSEUDOURIDINE SYNTHASE RLUA"/>
    <property type="match status" value="1"/>
</dbReference>
<keyword evidence="2" id="KW-0698">rRNA processing</keyword>
<dbReference type="Pfam" id="PF00849">
    <property type="entry name" value="PseudoU_synth_2"/>
    <property type="match status" value="1"/>
</dbReference>
<comment type="catalytic activity">
    <reaction evidence="6">
        <text>uridine(746) in 23S rRNA = pseudouridine(746) in 23S rRNA</text>
        <dbReference type="Rhea" id="RHEA:42548"/>
        <dbReference type="Rhea" id="RHEA-COMP:10109"/>
        <dbReference type="Rhea" id="RHEA-COMP:10110"/>
        <dbReference type="ChEBI" id="CHEBI:65314"/>
        <dbReference type="ChEBI" id="CHEBI:65315"/>
        <dbReference type="EC" id="5.4.99.29"/>
    </reaction>
</comment>
<protein>
    <recommendedName>
        <fullName evidence="10">Dual-specificity RNA pseudouridine synthase RluA</fullName>
        <ecNumber evidence="8">5.4.99.28</ecNumber>
        <ecNumber evidence="9">5.4.99.29</ecNumber>
    </recommendedName>
    <alternativeName>
        <fullName evidence="11">23S rRNA pseudouridine(746) synthase</fullName>
    </alternativeName>
    <alternativeName>
        <fullName evidence="14">Ribosomal large subunit pseudouridine synthase A</fullName>
    </alternativeName>
    <alternativeName>
        <fullName evidence="13">rRNA pseudouridylate synthase A</fullName>
    </alternativeName>
    <alternativeName>
        <fullName evidence="15">rRNA-uridine isomerase A</fullName>
    </alternativeName>
    <alternativeName>
        <fullName evidence="12">tRNA pseudouridine(32) synthase</fullName>
    </alternativeName>
</protein>
<keyword evidence="19" id="KW-1185">Reference proteome</keyword>
<dbReference type="RefSeq" id="WP_110400982.1">
    <property type="nucleotide sequence ID" value="NZ_QJJS01000009.1"/>
</dbReference>
<comment type="similarity">
    <text evidence="1">Belongs to the pseudouridine synthase RluA family.</text>
</comment>
<feature type="domain" description="Pseudouridine synthase RsuA/RluA-like" evidence="17">
    <location>
        <begin position="33"/>
        <end position="183"/>
    </location>
</feature>
<dbReference type="PANTHER" id="PTHR21600">
    <property type="entry name" value="MITOCHONDRIAL RNA PSEUDOURIDINE SYNTHASE"/>
    <property type="match status" value="1"/>
</dbReference>
<comment type="caution">
    <text evidence="18">The sequence shown here is derived from an EMBL/GenBank/DDBJ whole genome shotgun (WGS) entry which is preliminary data.</text>
</comment>
<comment type="function">
    <text evidence="7">Dual specificity enzyme that catalyzes the synthesis of pseudouridine from uracil-746 in 23S ribosomal RNA and from uracil-32 in the anticodon stem and loop of transfer RNAs.</text>
</comment>
<evidence type="ECO:0000256" key="9">
    <source>
        <dbReference type="ARBA" id="ARBA00038945"/>
    </source>
</evidence>
<dbReference type="GO" id="GO:0160151">
    <property type="term" value="F:tRNA pseudouridine(32) synthase activity"/>
    <property type="evidence" value="ECO:0007669"/>
    <property type="project" value="UniProtKB-EC"/>
</dbReference>
<dbReference type="EC" id="5.4.99.28" evidence="8"/>
<evidence type="ECO:0000256" key="7">
    <source>
        <dbReference type="ARBA" id="ARBA00037305"/>
    </source>
</evidence>
<evidence type="ECO:0000256" key="12">
    <source>
        <dbReference type="ARBA" id="ARBA00042372"/>
    </source>
</evidence>
<evidence type="ECO:0000313" key="19">
    <source>
        <dbReference type="Proteomes" id="UP000247811"/>
    </source>
</evidence>
<dbReference type="InterPro" id="IPR050188">
    <property type="entry name" value="RluA_PseudoU_synthase"/>
</dbReference>
<evidence type="ECO:0000256" key="13">
    <source>
        <dbReference type="ARBA" id="ARBA00042844"/>
    </source>
</evidence>
<accession>A0A318H0G1</accession>
<evidence type="ECO:0000256" key="8">
    <source>
        <dbReference type="ARBA" id="ARBA00038944"/>
    </source>
</evidence>
<evidence type="ECO:0000256" key="15">
    <source>
        <dbReference type="ARBA" id="ARBA00043143"/>
    </source>
</evidence>
<keyword evidence="3" id="KW-0819">tRNA processing</keyword>
<dbReference type="EMBL" id="QJJS01000009">
    <property type="protein sequence ID" value="PXW95553.1"/>
    <property type="molecule type" value="Genomic_DNA"/>
</dbReference>
<reference evidence="18 19" key="1">
    <citation type="submission" date="2018-05" db="EMBL/GenBank/DDBJ databases">
        <title>Genomic Encyclopedia of Type Strains, Phase IV (KMG-IV): sequencing the most valuable type-strain genomes for metagenomic binning, comparative biology and taxonomic classification.</title>
        <authorList>
            <person name="Goeker M."/>
        </authorList>
    </citation>
    <scope>NUCLEOTIDE SEQUENCE [LARGE SCALE GENOMIC DNA]</scope>
    <source>
        <strain evidence="18 19">DSM 566</strain>
    </source>
</reference>
<dbReference type="GO" id="GO:0003723">
    <property type="term" value="F:RNA binding"/>
    <property type="evidence" value="ECO:0007669"/>
    <property type="project" value="InterPro"/>
</dbReference>
<organism evidence="18 19">
    <name type="scientific">Sphaerotilus hippei</name>
    <dbReference type="NCBI Taxonomy" id="744406"/>
    <lineage>
        <taxon>Bacteria</taxon>
        <taxon>Pseudomonadati</taxon>
        <taxon>Pseudomonadota</taxon>
        <taxon>Betaproteobacteria</taxon>
        <taxon>Burkholderiales</taxon>
        <taxon>Sphaerotilaceae</taxon>
        <taxon>Sphaerotilus</taxon>
    </lineage>
</organism>
<dbReference type="PROSITE" id="PS01129">
    <property type="entry name" value="PSI_RLU"/>
    <property type="match status" value="1"/>
</dbReference>
<proteinExistence type="inferred from homology"/>
<dbReference type="EC" id="5.4.99.29" evidence="9"/>
<evidence type="ECO:0000256" key="1">
    <source>
        <dbReference type="ARBA" id="ARBA00010876"/>
    </source>
</evidence>
<evidence type="ECO:0000256" key="4">
    <source>
        <dbReference type="ARBA" id="ARBA00023235"/>
    </source>
</evidence>
<dbReference type="SUPFAM" id="SSF55120">
    <property type="entry name" value="Pseudouridine synthase"/>
    <property type="match status" value="1"/>
</dbReference>
<dbReference type="AlphaFoldDB" id="A0A318H0G1"/>
<evidence type="ECO:0000256" key="3">
    <source>
        <dbReference type="ARBA" id="ARBA00022694"/>
    </source>
</evidence>
<evidence type="ECO:0000256" key="16">
    <source>
        <dbReference type="SAM" id="MobiDB-lite"/>
    </source>
</evidence>
<evidence type="ECO:0000256" key="11">
    <source>
        <dbReference type="ARBA" id="ARBA00041266"/>
    </source>
</evidence>
<gene>
    <name evidence="18" type="ORF">C7444_109123</name>
</gene>
<dbReference type="GO" id="GO:0160142">
    <property type="term" value="F:23S rRNA pseudouridine(746) synthase activity"/>
    <property type="evidence" value="ECO:0007669"/>
    <property type="project" value="UniProtKB-EC"/>
</dbReference>
<dbReference type="GO" id="GO:0008033">
    <property type="term" value="P:tRNA processing"/>
    <property type="evidence" value="ECO:0007669"/>
    <property type="project" value="UniProtKB-KW"/>
</dbReference>
<sequence length="234" mass="26187">MSDDCPAPAHTLAYHPPSDREQPLRWLHEDEALLVVDKPSGLLSVPGRGPQRQDCVASRVQQRCADALIVHRLDMGTSGLLVMARGLPMQRRLSAAFAERRVHKRYVALVGGHLADGAGEVDLPLICDWPRRPRQKVDRIDGKAALTRWTVLERGEREGWGPWTRVELEPVTGRSHQLRVHLLSLGHPIIGDELYAPPELAEASPRLLLHAQRLELDHPQQPGQTLRLHSDAPF</sequence>
<comment type="catalytic activity">
    <reaction evidence="5">
        <text>uridine(32) in tRNA = pseudouridine(32) in tRNA</text>
        <dbReference type="Rhea" id="RHEA:42544"/>
        <dbReference type="Rhea" id="RHEA-COMP:10107"/>
        <dbReference type="Rhea" id="RHEA-COMP:10108"/>
        <dbReference type="ChEBI" id="CHEBI:65314"/>
        <dbReference type="ChEBI" id="CHEBI:65315"/>
        <dbReference type="EC" id="5.4.99.28"/>
    </reaction>
</comment>
<evidence type="ECO:0000313" key="18">
    <source>
        <dbReference type="EMBL" id="PXW95553.1"/>
    </source>
</evidence>
<dbReference type="InterPro" id="IPR006145">
    <property type="entry name" value="PsdUridine_synth_RsuA/RluA"/>
</dbReference>
<feature type="region of interest" description="Disordered" evidence="16">
    <location>
        <begin position="1"/>
        <end position="20"/>
    </location>
</feature>
<evidence type="ECO:0000256" key="6">
    <source>
        <dbReference type="ARBA" id="ARBA00036916"/>
    </source>
</evidence>